<dbReference type="GO" id="GO:0006508">
    <property type="term" value="P:proteolysis"/>
    <property type="evidence" value="ECO:0007669"/>
    <property type="project" value="UniProtKB-KW"/>
</dbReference>
<dbReference type="EC" id="3.4.-.-" evidence="8"/>
<evidence type="ECO:0000313" key="9">
    <source>
        <dbReference type="EMBL" id="NDJ18897.1"/>
    </source>
</evidence>
<proteinExistence type="inferred from homology"/>
<sequence>MCGRFSQTHSAESIAKLFHLQTIPDWQPRYNIAPTQSIPAIVQSAQHREFKKFRWGLVPSWAKDVSIGSKLINARAETVAEKPSFRDAFRRRRCLILADGFYEWKTQSGQKQPFYIRLKDGSPFAFAGLWERRGAAQGEMLETCTIITTDANDSAATVHNRMPVILDPDEYDRWLNLDADAIDDLRSLLDPYSHNLTIYPVDRAVNSATYDAPDCIQHVA</sequence>
<dbReference type="PANTHER" id="PTHR13604:SF0">
    <property type="entry name" value="ABASIC SITE PROCESSING PROTEIN HMCES"/>
    <property type="match status" value="1"/>
</dbReference>
<evidence type="ECO:0000256" key="3">
    <source>
        <dbReference type="ARBA" id="ARBA00022763"/>
    </source>
</evidence>
<dbReference type="InterPro" id="IPR003738">
    <property type="entry name" value="SRAP"/>
</dbReference>
<dbReference type="PANTHER" id="PTHR13604">
    <property type="entry name" value="DC12-RELATED"/>
    <property type="match status" value="1"/>
</dbReference>
<keyword evidence="2 8" id="KW-0645">Protease</keyword>
<dbReference type="SUPFAM" id="SSF143081">
    <property type="entry name" value="BB1717-like"/>
    <property type="match status" value="1"/>
</dbReference>
<keyword evidence="4 8" id="KW-0378">Hydrolase</keyword>
<evidence type="ECO:0000313" key="10">
    <source>
        <dbReference type="Proteomes" id="UP000646053"/>
    </source>
</evidence>
<keyword evidence="7" id="KW-0456">Lyase</keyword>
<comment type="caution">
    <text evidence="9">The sequence shown here is derived from an EMBL/GenBank/DDBJ whole genome shotgun (WGS) entry which is preliminary data.</text>
</comment>
<evidence type="ECO:0000256" key="1">
    <source>
        <dbReference type="ARBA" id="ARBA00008136"/>
    </source>
</evidence>
<dbReference type="RefSeq" id="WP_162424422.1">
    <property type="nucleotide sequence ID" value="NZ_WVIE01000021.1"/>
</dbReference>
<organism evidence="9 10">
    <name type="scientific">Myxacorys almedinensis A</name>
    <dbReference type="NCBI Taxonomy" id="2690445"/>
    <lineage>
        <taxon>Bacteria</taxon>
        <taxon>Bacillati</taxon>
        <taxon>Cyanobacteriota</taxon>
        <taxon>Cyanophyceae</taxon>
        <taxon>Leptolyngbyales</taxon>
        <taxon>Leptolyngbyaceae</taxon>
        <taxon>Myxacorys</taxon>
        <taxon>Myxacorys almedinensis</taxon>
    </lineage>
</organism>
<dbReference type="GO" id="GO:0106300">
    <property type="term" value="P:protein-DNA covalent cross-linking repair"/>
    <property type="evidence" value="ECO:0007669"/>
    <property type="project" value="InterPro"/>
</dbReference>
<dbReference type="InterPro" id="IPR036590">
    <property type="entry name" value="SRAP-like"/>
</dbReference>
<keyword evidence="3" id="KW-0227">DNA damage</keyword>
<dbReference type="GO" id="GO:0003697">
    <property type="term" value="F:single-stranded DNA binding"/>
    <property type="evidence" value="ECO:0007669"/>
    <property type="project" value="InterPro"/>
</dbReference>
<protein>
    <recommendedName>
        <fullName evidence="8">Abasic site processing protein</fullName>
        <ecNumber evidence="8">3.4.-.-</ecNumber>
    </recommendedName>
</protein>
<dbReference type="Proteomes" id="UP000646053">
    <property type="component" value="Unassembled WGS sequence"/>
</dbReference>
<comment type="similarity">
    <text evidence="1 8">Belongs to the SOS response-associated peptidase family.</text>
</comment>
<dbReference type="Gene3D" id="3.90.1680.10">
    <property type="entry name" value="SOS response associated peptidase-like"/>
    <property type="match status" value="1"/>
</dbReference>
<dbReference type="EMBL" id="WVIE01000021">
    <property type="protein sequence ID" value="NDJ18897.1"/>
    <property type="molecule type" value="Genomic_DNA"/>
</dbReference>
<keyword evidence="5" id="KW-0190">Covalent protein-DNA linkage</keyword>
<evidence type="ECO:0000256" key="7">
    <source>
        <dbReference type="ARBA" id="ARBA00023239"/>
    </source>
</evidence>
<evidence type="ECO:0000256" key="2">
    <source>
        <dbReference type="ARBA" id="ARBA00022670"/>
    </source>
</evidence>
<dbReference type="AlphaFoldDB" id="A0A8J7Z1Z9"/>
<evidence type="ECO:0000256" key="8">
    <source>
        <dbReference type="RuleBase" id="RU364100"/>
    </source>
</evidence>
<name>A0A8J7Z1Z9_9CYAN</name>
<dbReference type="GO" id="GO:0016829">
    <property type="term" value="F:lyase activity"/>
    <property type="evidence" value="ECO:0007669"/>
    <property type="project" value="UniProtKB-KW"/>
</dbReference>
<evidence type="ECO:0000256" key="4">
    <source>
        <dbReference type="ARBA" id="ARBA00022801"/>
    </source>
</evidence>
<evidence type="ECO:0000256" key="6">
    <source>
        <dbReference type="ARBA" id="ARBA00023125"/>
    </source>
</evidence>
<evidence type="ECO:0000256" key="5">
    <source>
        <dbReference type="ARBA" id="ARBA00023124"/>
    </source>
</evidence>
<dbReference type="GO" id="GO:0008233">
    <property type="term" value="F:peptidase activity"/>
    <property type="evidence" value="ECO:0007669"/>
    <property type="project" value="UniProtKB-KW"/>
</dbReference>
<keyword evidence="10" id="KW-1185">Reference proteome</keyword>
<accession>A0A8J7Z1Z9</accession>
<reference evidence="9" key="1">
    <citation type="submission" date="2019-12" db="EMBL/GenBank/DDBJ databases">
        <title>High-Quality draft genome sequences of three cyanobacteria isolated from the limestone walls of the Old Cathedral of Coimbra.</title>
        <authorList>
            <person name="Tiago I."/>
            <person name="Soares F."/>
            <person name="Portugal A."/>
        </authorList>
    </citation>
    <scope>NUCLEOTIDE SEQUENCE</scope>
    <source>
        <strain evidence="9">A</strain>
    </source>
</reference>
<dbReference type="Pfam" id="PF02586">
    <property type="entry name" value="SRAP"/>
    <property type="match status" value="1"/>
</dbReference>
<gene>
    <name evidence="9" type="ORF">GS601_16660</name>
</gene>
<keyword evidence="6" id="KW-0238">DNA-binding</keyword>